<evidence type="ECO:0000313" key="2">
    <source>
        <dbReference type="Proteomes" id="UP000590524"/>
    </source>
</evidence>
<name>A0A7W6LSN8_9SPHN</name>
<dbReference type="EMBL" id="JACIEU010000015">
    <property type="protein sequence ID" value="MBB4149806.1"/>
    <property type="molecule type" value="Genomic_DNA"/>
</dbReference>
<dbReference type="Proteomes" id="UP000590524">
    <property type="component" value="Unassembled WGS sequence"/>
</dbReference>
<evidence type="ECO:0000313" key="1">
    <source>
        <dbReference type="EMBL" id="MBB4149806.1"/>
    </source>
</evidence>
<sequence length="86" mass="9788">MRDLTRRLAALEKIVPPDANPLNPKFLSDISDDDLEFVASIRAGDPDWPKPGARHGPVYILHEQTTDAERLRLRDILRRMHHGPDA</sequence>
<proteinExistence type="predicted"/>
<dbReference type="RefSeq" id="WP_188083302.1">
    <property type="nucleotide sequence ID" value="NZ_JACIEU010000015.1"/>
</dbReference>
<comment type="caution">
    <text evidence="1">The sequence shown here is derived from an EMBL/GenBank/DDBJ whole genome shotgun (WGS) entry which is preliminary data.</text>
</comment>
<accession>A0A7W6LSN8</accession>
<gene>
    <name evidence="1" type="ORF">GGQ90_003600</name>
</gene>
<keyword evidence="2" id="KW-1185">Reference proteome</keyword>
<reference evidence="1 2" key="1">
    <citation type="submission" date="2020-08" db="EMBL/GenBank/DDBJ databases">
        <title>Genomic Encyclopedia of Type Strains, Phase IV (KMG-IV): sequencing the most valuable type-strain genomes for metagenomic binning, comparative biology and taxonomic classification.</title>
        <authorList>
            <person name="Goeker M."/>
        </authorList>
    </citation>
    <scope>NUCLEOTIDE SEQUENCE [LARGE SCALE GENOMIC DNA]</scope>
    <source>
        <strain evidence="1 2">DSM 19371</strain>
    </source>
</reference>
<organism evidence="1 2">
    <name type="scientific">Sphingobium scionense</name>
    <dbReference type="NCBI Taxonomy" id="1404341"/>
    <lineage>
        <taxon>Bacteria</taxon>
        <taxon>Pseudomonadati</taxon>
        <taxon>Pseudomonadota</taxon>
        <taxon>Alphaproteobacteria</taxon>
        <taxon>Sphingomonadales</taxon>
        <taxon>Sphingomonadaceae</taxon>
        <taxon>Sphingobium</taxon>
    </lineage>
</organism>
<protein>
    <submittedName>
        <fullName evidence="1">Uncharacterized protein</fullName>
    </submittedName>
</protein>
<dbReference type="AlphaFoldDB" id="A0A7W6LSN8"/>